<evidence type="ECO:0000256" key="3">
    <source>
        <dbReference type="ARBA" id="ARBA00023125"/>
    </source>
</evidence>
<evidence type="ECO:0000313" key="7">
    <source>
        <dbReference type="EnsemblPlants" id="Solyc05g008235.1.1"/>
    </source>
</evidence>
<dbReference type="PANTHER" id="PTHR47994">
    <property type="entry name" value="F14D16.11-RELATED"/>
    <property type="match status" value="1"/>
</dbReference>
<protein>
    <submittedName>
        <fullName evidence="7">Uncharacterized protein</fullName>
    </submittedName>
</protein>
<reference evidence="7" key="1">
    <citation type="journal article" date="2012" name="Nature">
        <title>The tomato genome sequence provides insights into fleshy fruit evolution.</title>
        <authorList>
            <consortium name="Tomato Genome Consortium"/>
        </authorList>
    </citation>
    <scope>NUCLEOTIDE SEQUENCE [LARGE SCALE GENOMIC DNA]</scope>
    <source>
        <strain evidence="7">cv. Heinz 1706</strain>
    </source>
</reference>
<dbReference type="GO" id="GO:0000987">
    <property type="term" value="F:cis-regulatory region sequence-specific DNA binding"/>
    <property type="evidence" value="ECO:0000318"/>
    <property type="project" value="GO_Central"/>
</dbReference>
<evidence type="ECO:0000259" key="6">
    <source>
        <dbReference type="PROSITE" id="PS51294"/>
    </source>
</evidence>
<dbReference type="GO" id="GO:0005634">
    <property type="term" value="C:nucleus"/>
    <property type="evidence" value="ECO:0000318"/>
    <property type="project" value="GO_Central"/>
</dbReference>
<keyword evidence="3" id="KW-0238">DNA-binding</keyword>
<dbReference type="RefSeq" id="XP_004238850.1">
    <property type="nucleotide sequence ID" value="XM_004238802.4"/>
</dbReference>
<dbReference type="InterPro" id="IPR017930">
    <property type="entry name" value="Myb_dom"/>
</dbReference>
<dbReference type="PROSITE" id="PS51294">
    <property type="entry name" value="HTH_MYB"/>
    <property type="match status" value="1"/>
</dbReference>
<reference evidence="7" key="2">
    <citation type="submission" date="2019-01" db="UniProtKB">
        <authorList>
            <consortium name="EnsemblPlants"/>
        </authorList>
    </citation>
    <scope>IDENTIFICATION</scope>
    <source>
        <strain evidence="7">cv. Heinz 1706</strain>
    </source>
</reference>
<dbReference type="PROSITE" id="PS50090">
    <property type="entry name" value="MYB_LIKE"/>
    <property type="match status" value="1"/>
</dbReference>
<proteinExistence type="predicted"/>
<dbReference type="InterPro" id="IPR015495">
    <property type="entry name" value="Myb_TF_plants"/>
</dbReference>
<keyword evidence="2" id="KW-0677">Repeat</keyword>
<keyword evidence="8" id="KW-1185">Reference proteome</keyword>
<feature type="domain" description="HTH myb-type" evidence="6">
    <location>
        <begin position="29"/>
        <end position="79"/>
    </location>
</feature>
<comment type="subcellular location">
    <subcellularLocation>
        <location evidence="1">Nucleus</location>
    </subcellularLocation>
</comment>
<dbReference type="AlphaFoldDB" id="A0A3Q7GER6"/>
<dbReference type="STRING" id="4081.A0A3Q7GER6"/>
<keyword evidence="4" id="KW-0539">Nucleus</keyword>
<accession>A0A3Q7GER6</accession>
<dbReference type="GeneID" id="101257073"/>
<dbReference type="GO" id="GO:0010597">
    <property type="term" value="P:green leaf volatile biosynthetic process"/>
    <property type="evidence" value="ECO:0007669"/>
    <property type="project" value="UniProtKB-ARBA"/>
</dbReference>
<dbReference type="PANTHER" id="PTHR47994:SF5">
    <property type="entry name" value="F14D16.11-RELATED"/>
    <property type="match status" value="1"/>
</dbReference>
<dbReference type="Pfam" id="PF00249">
    <property type="entry name" value="Myb_DNA-binding"/>
    <property type="match status" value="1"/>
</dbReference>
<dbReference type="GO" id="GO:0006355">
    <property type="term" value="P:regulation of DNA-templated transcription"/>
    <property type="evidence" value="ECO:0000318"/>
    <property type="project" value="GO_Central"/>
</dbReference>
<dbReference type="InParanoid" id="A0A3Q7GER6"/>
<dbReference type="InterPro" id="IPR009057">
    <property type="entry name" value="Homeodomain-like_sf"/>
</dbReference>
<gene>
    <name evidence="7" type="primary">LOC101257073</name>
</gene>
<dbReference type="SUPFAM" id="SSF46689">
    <property type="entry name" value="Homeodomain-like"/>
    <property type="match status" value="1"/>
</dbReference>
<sequence length="122" mass="14330">MSKSFYYPNKDKIQEAWSKDDSMANCCSKRTNFSKEEDDLIIRFHALLGDRWSLIAERLPEHSGIEVKNYWDSHLKLKLTKMGIDPMNYRIHEYVHKKNLDFIASRNKKLFNGEISDAESSA</sequence>
<evidence type="ECO:0000256" key="2">
    <source>
        <dbReference type="ARBA" id="ARBA00022737"/>
    </source>
</evidence>
<dbReference type="Gramene" id="Solyc05g008235.1.1">
    <property type="protein sequence ID" value="Solyc05g008235.1.1"/>
    <property type="gene ID" value="Solyc05g008235.1"/>
</dbReference>
<organism evidence="7">
    <name type="scientific">Solanum lycopersicum</name>
    <name type="common">Tomato</name>
    <name type="synonym">Lycopersicon esculentum</name>
    <dbReference type="NCBI Taxonomy" id="4081"/>
    <lineage>
        <taxon>Eukaryota</taxon>
        <taxon>Viridiplantae</taxon>
        <taxon>Streptophyta</taxon>
        <taxon>Embryophyta</taxon>
        <taxon>Tracheophyta</taxon>
        <taxon>Spermatophyta</taxon>
        <taxon>Magnoliopsida</taxon>
        <taxon>eudicotyledons</taxon>
        <taxon>Gunneridae</taxon>
        <taxon>Pentapetalae</taxon>
        <taxon>asterids</taxon>
        <taxon>lamiids</taxon>
        <taxon>Solanales</taxon>
        <taxon>Solanaceae</taxon>
        <taxon>Solanoideae</taxon>
        <taxon>Solaneae</taxon>
        <taxon>Solanum</taxon>
        <taxon>Solanum subgen. Lycopersicon</taxon>
    </lineage>
</organism>
<dbReference type="SMART" id="SM00717">
    <property type="entry name" value="SANT"/>
    <property type="match status" value="1"/>
</dbReference>
<evidence type="ECO:0000259" key="5">
    <source>
        <dbReference type="PROSITE" id="PS50090"/>
    </source>
</evidence>
<dbReference type="Gene3D" id="1.10.10.60">
    <property type="entry name" value="Homeodomain-like"/>
    <property type="match status" value="1"/>
</dbReference>
<evidence type="ECO:0000256" key="1">
    <source>
        <dbReference type="ARBA" id="ARBA00004123"/>
    </source>
</evidence>
<dbReference type="Proteomes" id="UP000004994">
    <property type="component" value="Chromosome 5"/>
</dbReference>
<dbReference type="OrthoDB" id="2143914at2759"/>
<name>A0A3Q7GER6_SOLLC</name>
<dbReference type="InterPro" id="IPR001005">
    <property type="entry name" value="SANT/Myb"/>
</dbReference>
<evidence type="ECO:0000313" key="8">
    <source>
        <dbReference type="Proteomes" id="UP000004994"/>
    </source>
</evidence>
<evidence type="ECO:0000256" key="4">
    <source>
        <dbReference type="ARBA" id="ARBA00023242"/>
    </source>
</evidence>
<dbReference type="EnsemblPlants" id="Solyc05g008235.1.1">
    <property type="protein sequence ID" value="Solyc05g008235.1.1"/>
    <property type="gene ID" value="Solyc05g008235.1"/>
</dbReference>
<dbReference type="CDD" id="cd00167">
    <property type="entry name" value="SANT"/>
    <property type="match status" value="1"/>
</dbReference>
<feature type="domain" description="Myb-like" evidence="5">
    <location>
        <begin position="29"/>
        <end position="75"/>
    </location>
</feature>
<dbReference type="KEGG" id="sly:101257073"/>